<gene>
    <name evidence="1" type="primary">poxB_2</name>
    <name evidence="1" type="ORF">SO3561_09804</name>
</gene>
<name>A0A250VVJ0_STROL</name>
<organism evidence="1 2">
    <name type="scientific">Streptomyces olivochromogenes</name>
    <dbReference type="NCBI Taxonomy" id="1963"/>
    <lineage>
        <taxon>Bacteria</taxon>
        <taxon>Bacillati</taxon>
        <taxon>Actinomycetota</taxon>
        <taxon>Actinomycetes</taxon>
        <taxon>Kitasatosporales</taxon>
        <taxon>Streptomycetaceae</taxon>
        <taxon>Streptomyces</taxon>
    </lineage>
</organism>
<dbReference type="EMBL" id="BDQI01000048">
    <property type="protein sequence ID" value="GAX58233.1"/>
    <property type="molecule type" value="Genomic_DNA"/>
</dbReference>
<keyword evidence="1" id="KW-0670">Pyruvate</keyword>
<dbReference type="InterPro" id="IPR052342">
    <property type="entry name" value="MCH/BMMD"/>
</dbReference>
<evidence type="ECO:0000313" key="1">
    <source>
        <dbReference type="EMBL" id="GAX58233.1"/>
    </source>
</evidence>
<dbReference type="Proteomes" id="UP000217446">
    <property type="component" value="Unassembled WGS sequence"/>
</dbReference>
<dbReference type="Gene3D" id="3.10.129.10">
    <property type="entry name" value="Hotdog Thioesterase"/>
    <property type="match status" value="1"/>
</dbReference>
<protein>
    <submittedName>
        <fullName evidence="1">Pyruvate dehydrogenase</fullName>
    </submittedName>
</protein>
<evidence type="ECO:0000313" key="2">
    <source>
        <dbReference type="Proteomes" id="UP000217446"/>
    </source>
</evidence>
<accession>A0A250VVJ0</accession>
<proteinExistence type="predicted"/>
<dbReference type="InterPro" id="IPR029069">
    <property type="entry name" value="HotDog_dom_sf"/>
</dbReference>
<comment type="caution">
    <text evidence="1">The sequence shown here is derived from an EMBL/GenBank/DDBJ whole genome shotgun (WGS) entry which is preliminary data.</text>
</comment>
<sequence>MTDESERLVSGWNGRYFEDFVEGDAYRHPLGRTVTQTDNSWMTLLTHNTAPLHFDAHYAAQTSWGRPLAEAFASPRPTLVDVRTDPNALSLPSHITAAQVRGFALASTRTVLDGRVGRMLDLARSNLRNIPRP</sequence>
<dbReference type="PANTHER" id="PTHR43664">
    <property type="entry name" value="MONOAMINE OXIDASE-RELATED"/>
    <property type="match status" value="1"/>
</dbReference>
<dbReference type="AlphaFoldDB" id="A0A250VVJ0"/>
<dbReference type="PANTHER" id="PTHR43664:SF1">
    <property type="entry name" value="BETA-METHYLMALYL-COA DEHYDRATASE"/>
    <property type="match status" value="1"/>
</dbReference>
<dbReference type="SUPFAM" id="SSF54637">
    <property type="entry name" value="Thioesterase/thiol ester dehydrase-isomerase"/>
    <property type="match status" value="1"/>
</dbReference>
<keyword evidence="2" id="KW-1185">Reference proteome</keyword>
<reference evidence="2" key="1">
    <citation type="submission" date="2017-05" db="EMBL/GenBank/DDBJ databases">
        <title>Streptomyces olivochromogenes NBRC 3561 whole genome shotgun sequence.</title>
        <authorList>
            <person name="Dohra H."/>
            <person name="Kodani S."/>
        </authorList>
    </citation>
    <scope>NUCLEOTIDE SEQUENCE [LARGE SCALE GENOMIC DNA]</scope>
    <source>
        <strain evidence="2">NBRC 3561</strain>
    </source>
</reference>